<accession>A0A7U0GAN8</accession>
<evidence type="ECO:0000313" key="1">
    <source>
        <dbReference type="EMBL" id="QQV91644.1"/>
    </source>
</evidence>
<name>A0A7U0GAN8_9CAUD</name>
<protein>
    <submittedName>
        <fullName evidence="1">Uncharacterized protein</fullName>
    </submittedName>
</protein>
<sequence>MKKITTVVPVRDWMLKNYGDKVDIDTIPHMKYDPKVVDDPNAVKLTASCSHDGTLAFTQELIAKAMSNIITMSQIDGNNPPDKNKKLKGIHYVLADISVTSVYETVKLKAGNYPGQTDTVTVPMLIEYIYF</sequence>
<dbReference type="Proteomes" id="UP000596379">
    <property type="component" value="Segment"/>
</dbReference>
<organism evidence="1 2">
    <name type="scientific">Klebsiella phage vB_KpP_FBKp27</name>
    <dbReference type="NCBI Taxonomy" id="2801837"/>
    <lineage>
        <taxon>Viruses</taxon>
        <taxon>Duplodnaviria</taxon>
        <taxon>Heunggongvirae</taxon>
        <taxon>Uroviricota</taxon>
        <taxon>Caudoviricetes</taxon>
        <taxon>Schitoviridae</taxon>
        <taxon>Efbeekayvirus</taxon>
        <taxon>Efbeekayvirus Fbkp27</taxon>
    </lineage>
</organism>
<dbReference type="EMBL" id="MW394388">
    <property type="protein sequence ID" value="QQV91644.1"/>
    <property type="molecule type" value="Genomic_DNA"/>
</dbReference>
<evidence type="ECO:0000313" key="2">
    <source>
        <dbReference type="Proteomes" id="UP000596379"/>
    </source>
</evidence>
<keyword evidence="2" id="KW-1185">Reference proteome</keyword>
<reference evidence="1 2" key="1">
    <citation type="submission" date="2020-12" db="EMBL/GenBank/DDBJ databases">
        <title>Genomic characterization of four novel bacteriophages infecting Klebsiella pneumoniae.</title>
        <authorList>
            <person name="Estrada Bonilla B."/>
            <person name="Costa A.R."/>
            <person name="van Rossum T."/>
            <person name="Hagedoorn S."/>
            <person name="Wallinga H."/>
            <person name="Xiao M."/>
            <person name="Song W."/>
            <person name="Haas P.-J."/>
            <person name="Nobrega F.L."/>
            <person name="Brouns S.J.J."/>
        </authorList>
    </citation>
    <scope>NUCLEOTIDE SEQUENCE [LARGE SCALE GENOMIC DNA]</scope>
</reference>
<gene>
    <name evidence="1" type="ORF">vBKpPFBKp27_031</name>
</gene>
<proteinExistence type="predicted"/>